<dbReference type="EMBL" id="LNIX01000007">
    <property type="protein sequence ID" value="OXA51722.1"/>
    <property type="molecule type" value="Genomic_DNA"/>
</dbReference>
<comment type="function">
    <text evidence="3">Rab9 effector required for endosome to trans-Golgi network (TGN) transport.</text>
</comment>
<evidence type="ECO:0000313" key="5">
    <source>
        <dbReference type="EMBL" id="OXA51722.1"/>
    </source>
</evidence>
<dbReference type="Proteomes" id="UP000198287">
    <property type="component" value="Unassembled WGS sequence"/>
</dbReference>
<comment type="caution">
    <text evidence="5">The sequence shown here is derived from an EMBL/GenBank/DDBJ whole genome shotgun (WGS) entry which is preliminary data.</text>
</comment>
<dbReference type="PANTHER" id="PTHR46647:SF1">
    <property type="entry name" value="RAB9 EFFECTOR PROTEIN WITH KELCH MOTIFS"/>
    <property type="match status" value="1"/>
</dbReference>
<dbReference type="SUPFAM" id="SSF117281">
    <property type="entry name" value="Kelch motif"/>
    <property type="match status" value="1"/>
</dbReference>
<evidence type="ECO:0000256" key="4">
    <source>
        <dbReference type="ARBA" id="ARBA00039295"/>
    </source>
</evidence>
<reference evidence="5 6" key="1">
    <citation type="submission" date="2015-12" db="EMBL/GenBank/DDBJ databases">
        <title>The genome of Folsomia candida.</title>
        <authorList>
            <person name="Faddeeva A."/>
            <person name="Derks M.F."/>
            <person name="Anvar Y."/>
            <person name="Smit S."/>
            <person name="Van Straalen N."/>
            <person name="Roelofs D."/>
        </authorList>
    </citation>
    <scope>NUCLEOTIDE SEQUENCE [LARGE SCALE GENOMIC DNA]</scope>
    <source>
        <strain evidence="5 6">VU population</strain>
        <tissue evidence="5">Whole body</tissue>
    </source>
</reference>
<evidence type="ECO:0000256" key="2">
    <source>
        <dbReference type="ARBA" id="ARBA00022737"/>
    </source>
</evidence>
<evidence type="ECO:0000256" key="1">
    <source>
        <dbReference type="ARBA" id="ARBA00022441"/>
    </source>
</evidence>
<dbReference type="PANTHER" id="PTHR46647">
    <property type="entry name" value="RAB9 EFFECTOR PROTEIN WITH KELCH MOTIFS"/>
    <property type="match status" value="1"/>
</dbReference>
<organism evidence="5 6">
    <name type="scientific">Folsomia candida</name>
    <name type="common">Springtail</name>
    <dbReference type="NCBI Taxonomy" id="158441"/>
    <lineage>
        <taxon>Eukaryota</taxon>
        <taxon>Metazoa</taxon>
        <taxon>Ecdysozoa</taxon>
        <taxon>Arthropoda</taxon>
        <taxon>Hexapoda</taxon>
        <taxon>Collembola</taxon>
        <taxon>Entomobryomorpha</taxon>
        <taxon>Isotomoidea</taxon>
        <taxon>Isotomidae</taxon>
        <taxon>Proisotominae</taxon>
        <taxon>Folsomia</taxon>
    </lineage>
</organism>
<dbReference type="AlphaFoldDB" id="A0A226E1W9"/>
<evidence type="ECO:0000256" key="3">
    <source>
        <dbReference type="ARBA" id="ARBA00037224"/>
    </source>
</evidence>
<sequence length="375" mass="41266">MLEEHEYEIKGLEEAKDCGLWYRLVLAGEDQISPRLGHGLFFRNDENGRKVVVTLVGGGNHDGALAEVWELILSDEETDKDSTNHVVKLPHVEGLVAKYEFLCTKISTKVFIFGGADAHLNFNNVGYLEDGKWVESLVMDSSPQPSARTQGGNSAKIVVNEKSWLCVFGGGQVGVDAVTDENLYLYDIEEQAWTIVPVVGDIRPQNTQGHILSAFGSKIFVHGGLNGSNLHDTLHMIDVAGAVQTPQKPCSWLRIDDAEPSPSGRAAHGVAQTQALEGHEKFYIFGGLGQFGCLNDLWEFDISSKSWKKLTSENEAISPSSNKIFEPSPRFGAAMTYIHVEKETGDNCNYLVVFGGMNSSGEIFNDLWVYKIPSR</sequence>
<dbReference type="OrthoDB" id="10251809at2759"/>
<dbReference type="Gene3D" id="2.120.10.80">
    <property type="entry name" value="Kelch-type beta propeller"/>
    <property type="match status" value="2"/>
</dbReference>
<keyword evidence="1" id="KW-0880">Kelch repeat</keyword>
<keyword evidence="2" id="KW-0677">Repeat</keyword>
<dbReference type="OMA" id="SPRTCHY"/>
<evidence type="ECO:0000313" key="6">
    <source>
        <dbReference type="Proteomes" id="UP000198287"/>
    </source>
</evidence>
<keyword evidence="6" id="KW-1185">Reference proteome</keyword>
<accession>A0A226E1W9</accession>
<protein>
    <recommendedName>
        <fullName evidence="4">Rab9 effector protein with kelch motifs</fullName>
    </recommendedName>
</protein>
<name>A0A226E1W9_FOLCA</name>
<dbReference type="STRING" id="158441.A0A226E1W9"/>
<gene>
    <name evidence="5" type="ORF">Fcan01_13031</name>
</gene>
<dbReference type="InterPro" id="IPR015915">
    <property type="entry name" value="Kelch-typ_b-propeller"/>
</dbReference>
<dbReference type="InterPro" id="IPR052124">
    <property type="entry name" value="Rab9_kelch_effector"/>
</dbReference>
<proteinExistence type="predicted"/>